<dbReference type="RefSeq" id="WP_338607825.1">
    <property type="nucleotide sequence ID" value="NZ_CP146275.1"/>
</dbReference>
<name>A0ABZ2HYD2_9HYPH</name>
<feature type="binding site" evidence="2">
    <location>
        <position position="517"/>
    </location>
    <ligand>
        <name>Mg(2+)</name>
        <dbReference type="ChEBI" id="CHEBI:18420"/>
    </ligand>
</feature>
<evidence type="ECO:0000313" key="5">
    <source>
        <dbReference type="Proteomes" id="UP001369958"/>
    </source>
</evidence>
<dbReference type="HAMAP" id="MF_02238">
    <property type="entry name" value="DSD"/>
    <property type="match status" value="1"/>
</dbReference>
<dbReference type="PROSITE" id="PS51819">
    <property type="entry name" value="VOC"/>
    <property type="match status" value="2"/>
</dbReference>
<feature type="binding site" evidence="2">
    <location>
        <position position="191"/>
    </location>
    <ligand>
        <name>a divalent metal cation</name>
        <dbReference type="ChEBI" id="CHEBI:60240"/>
        <note>catalytic</note>
    </ligand>
</feature>
<evidence type="ECO:0000313" key="4">
    <source>
        <dbReference type="EMBL" id="WWT32400.1"/>
    </source>
</evidence>
<dbReference type="Gene3D" id="3.10.180.10">
    <property type="entry name" value="2,3-Dihydroxybiphenyl 1,2-Dioxygenase, domain 1"/>
    <property type="match status" value="2"/>
</dbReference>
<proteinExistence type="inferred from homology"/>
<dbReference type="InterPro" id="IPR043700">
    <property type="entry name" value="DSD"/>
</dbReference>
<dbReference type="InterPro" id="IPR041736">
    <property type="entry name" value="4OHPhenylPyrv_dOase_N"/>
</dbReference>
<dbReference type="InterPro" id="IPR013022">
    <property type="entry name" value="Xyl_isomerase-like_TIM-brl"/>
</dbReference>
<protein>
    <recommendedName>
        <fullName evidence="2">3-dehydroshikimate dehydratase</fullName>
        <shortName evidence="2">DSD</shortName>
        <ecNumber evidence="2">4.2.1.118</ecNumber>
    </recommendedName>
</protein>
<feature type="binding site" evidence="2">
    <location>
        <position position="239"/>
    </location>
    <ligand>
        <name>a divalent metal cation</name>
        <dbReference type="ChEBI" id="CHEBI:60240"/>
        <note>catalytic</note>
    </ligand>
</feature>
<accession>A0ABZ2HYD2</accession>
<comment type="cofactor">
    <cofactor evidence="2">
        <name>a divalent metal cation</name>
        <dbReference type="ChEBI" id="CHEBI:60240"/>
    </cofactor>
</comment>
<dbReference type="EC" id="4.2.1.118" evidence="2"/>
<dbReference type="InterPro" id="IPR037523">
    <property type="entry name" value="VOC_core"/>
</dbReference>
<keyword evidence="5" id="KW-1185">Reference proteome</keyword>
<dbReference type="CDD" id="cd08342">
    <property type="entry name" value="HPPD_N_like"/>
    <property type="match status" value="1"/>
</dbReference>
<dbReference type="Proteomes" id="UP001369958">
    <property type="component" value="Chromosome"/>
</dbReference>
<dbReference type="EMBL" id="CP146275">
    <property type="protein sequence ID" value="WWT32400.1"/>
    <property type="molecule type" value="Genomic_DNA"/>
</dbReference>
<dbReference type="InterPro" id="IPR029068">
    <property type="entry name" value="Glyas_Bleomycin-R_OHBP_Dase"/>
</dbReference>
<keyword evidence="1 2" id="KW-0479">Metal-binding</keyword>
<comment type="pathway">
    <text evidence="2">Aromatic compound metabolism; 3,4-dihydroxybenzoate biosynthesis.</text>
</comment>
<comment type="function">
    <text evidence="2">Catalyzes the conversion of 3-dehydroshikimate to protocatechuate (3,4-dihydroxybenzoate), a common intermediate of quinate and shikimate degradation pathways.</text>
</comment>
<dbReference type="InterPro" id="IPR050312">
    <property type="entry name" value="IolE/XylAMocC-like"/>
</dbReference>
<feature type="domain" description="VOC" evidence="3">
    <location>
        <begin position="436"/>
        <end position="585"/>
    </location>
</feature>
<dbReference type="SUPFAM" id="SSF54593">
    <property type="entry name" value="Glyoxalase/Bleomycin resistance protein/Dihydroxybiphenyl dioxygenase"/>
    <property type="match status" value="1"/>
</dbReference>
<dbReference type="PANTHER" id="PTHR12110:SF21">
    <property type="entry name" value="XYLOSE ISOMERASE-LIKE TIM BARREL DOMAIN-CONTAINING PROTEIN"/>
    <property type="match status" value="1"/>
</dbReference>
<dbReference type="InterPro" id="IPR036237">
    <property type="entry name" value="Xyl_isomerase-like_sf"/>
</dbReference>
<gene>
    <name evidence="4" type="ORF">V6617_15530</name>
</gene>
<feature type="binding site" evidence="2">
    <location>
        <position position="594"/>
    </location>
    <ligand>
        <name>Mg(2+)</name>
        <dbReference type="ChEBI" id="CHEBI:18420"/>
    </ligand>
</feature>
<feature type="domain" description="VOC" evidence="3">
    <location>
        <begin position="290"/>
        <end position="409"/>
    </location>
</feature>
<feature type="binding site" evidence="2">
    <location>
        <position position="134"/>
    </location>
    <ligand>
        <name>a divalent metal cation</name>
        <dbReference type="ChEBI" id="CHEBI:60240"/>
        <note>catalytic</note>
    </ligand>
</feature>
<comment type="similarity">
    <text evidence="2">Belongs to the bacterial two-domain DSD family.</text>
</comment>
<feature type="binding site" evidence="2">
    <location>
        <position position="165"/>
    </location>
    <ligand>
        <name>a divalent metal cation</name>
        <dbReference type="ChEBI" id="CHEBI:60240"/>
        <note>catalytic</note>
    </ligand>
</feature>
<feature type="binding site" evidence="2">
    <location>
        <position position="439"/>
    </location>
    <ligand>
        <name>Mg(2+)</name>
        <dbReference type="ChEBI" id="CHEBI:18420"/>
    </ligand>
</feature>
<evidence type="ECO:0000256" key="2">
    <source>
        <dbReference type="HAMAP-Rule" id="MF_02238"/>
    </source>
</evidence>
<dbReference type="Pfam" id="PF01261">
    <property type="entry name" value="AP_endonuc_2"/>
    <property type="match status" value="1"/>
</dbReference>
<sequence>MKTSIATVSISGDLREKLAAIAGAGFDGIEIFENDFLAFDGGPREVGRMVRDHGLEISLFQPFRDFEGLPEPERSRAFDRAERKFDVMEELGTDLVLICSNVSPAALGGIDRAAADLRELGERAKRRGLRIGYEALAWGRHVNDHRDAWEIVRRADHANVGLIVDSFHTIVRKIDPQTIRSIPGDKIFFVQLADAPLIDMDLLYWSRHFRTMPGQGDLDVTGFAAAVAASGYDGMWSLEIFNDQFRGGTPGTIAADGHRSLIALMDAVRRAEPAVKTDLAPMPAPIAVEGVEFIEFAANETEAEDLKTMLASMGFAHAGRHIAKHVDLYRNGGVNIVINTEREGFAHSAYLMHGTCVCDIGLKVEDAQATVARARALGAEPFEQPVGPGELKIPAIRGVGGGLMHFVDDKTELAKVWETEFTPVTDQGTPDMGVTHVDHVGQTMNYEELLTWLLFYTTLFDTRKTPMLDVVDPAGLVRSQVIENEKGTIRFTLNGADQRSTLAGHFISESFGSSVQHIAFASSDIFRTAEALRATGFKFLGISANYFADLQARFGLADEFVARLKAGNILYDRDGDGEYFQLYSSLYGDGFFFEIVERRGGYNGYGAPNAQFRIAAQKRSLRDRKIPAR</sequence>
<evidence type="ECO:0000259" key="3">
    <source>
        <dbReference type="PROSITE" id="PS51819"/>
    </source>
</evidence>
<organism evidence="4 5">
    <name type="scientific">Pelagibacterium nitratireducens</name>
    <dbReference type="NCBI Taxonomy" id="1046114"/>
    <lineage>
        <taxon>Bacteria</taxon>
        <taxon>Pseudomonadati</taxon>
        <taxon>Pseudomonadota</taxon>
        <taxon>Alphaproteobacteria</taxon>
        <taxon>Hyphomicrobiales</taxon>
        <taxon>Devosiaceae</taxon>
        <taxon>Pelagibacterium</taxon>
    </lineage>
</organism>
<evidence type="ECO:0000256" key="1">
    <source>
        <dbReference type="ARBA" id="ARBA00022723"/>
    </source>
</evidence>
<dbReference type="Gene3D" id="3.20.20.150">
    <property type="entry name" value="Divalent-metal-dependent TIM barrel enzymes"/>
    <property type="match status" value="1"/>
</dbReference>
<comment type="catalytic activity">
    <reaction evidence="2">
        <text>3-dehydroshikimate = 3,4-dihydroxybenzoate + H2O</text>
        <dbReference type="Rhea" id="RHEA:24848"/>
        <dbReference type="ChEBI" id="CHEBI:15377"/>
        <dbReference type="ChEBI" id="CHEBI:16630"/>
        <dbReference type="ChEBI" id="CHEBI:36241"/>
        <dbReference type="EC" id="4.2.1.118"/>
    </reaction>
</comment>
<keyword evidence="2" id="KW-0456">Lyase</keyword>
<dbReference type="SUPFAM" id="SSF51658">
    <property type="entry name" value="Xylose isomerase-like"/>
    <property type="match status" value="1"/>
</dbReference>
<dbReference type="PANTHER" id="PTHR12110">
    <property type="entry name" value="HYDROXYPYRUVATE ISOMERASE"/>
    <property type="match status" value="1"/>
</dbReference>
<dbReference type="Pfam" id="PF14696">
    <property type="entry name" value="Glyoxalase_5"/>
    <property type="match status" value="1"/>
</dbReference>
<reference evidence="4 5" key="1">
    <citation type="submission" date="2024-02" db="EMBL/GenBank/DDBJ databases">
        <title>Complete genome sequence of Pelagibacterium nitratireducens ZH15.</title>
        <authorList>
            <person name="Zhao L.H."/>
        </authorList>
    </citation>
    <scope>NUCLEOTIDE SEQUENCE [LARGE SCALE GENOMIC DNA]</scope>
    <source>
        <strain evidence="4 5">ZH15</strain>
    </source>
</reference>